<gene>
    <name evidence="2" type="ORF">HK097_005008</name>
</gene>
<dbReference type="PANTHER" id="PTHR47098">
    <property type="entry name" value="PROTEIN MAK32"/>
    <property type="match status" value="1"/>
</dbReference>
<evidence type="ECO:0000256" key="1">
    <source>
        <dbReference type="SAM" id="MobiDB-lite"/>
    </source>
</evidence>
<feature type="compositionally biased region" description="Polar residues" evidence="1">
    <location>
        <begin position="11"/>
        <end position="21"/>
    </location>
</feature>
<evidence type="ECO:0008006" key="4">
    <source>
        <dbReference type="Google" id="ProtNLM"/>
    </source>
</evidence>
<dbReference type="InterPro" id="IPR029056">
    <property type="entry name" value="Ribokinase-like"/>
</dbReference>
<evidence type="ECO:0000313" key="3">
    <source>
        <dbReference type="Proteomes" id="UP001212841"/>
    </source>
</evidence>
<organism evidence="2 3">
    <name type="scientific">Rhizophlyctis rosea</name>
    <dbReference type="NCBI Taxonomy" id="64517"/>
    <lineage>
        <taxon>Eukaryota</taxon>
        <taxon>Fungi</taxon>
        <taxon>Fungi incertae sedis</taxon>
        <taxon>Chytridiomycota</taxon>
        <taxon>Chytridiomycota incertae sedis</taxon>
        <taxon>Chytridiomycetes</taxon>
        <taxon>Rhizophlyctidales</taxon>
        <taxon>Rhizophlyctidaceae</taxon>
        <taxon>Rhizophlyctis</taxon>
    </lineage>
</organism>
<evidence type="ECO:0000313" key="2">
    <source>
        <dbReference type="EMBL" id="KAJ3033003.1"/>
    </source>
</evidence>
<protein>
    <recommendedName>
        <fullName evidence="4">Carbohydrate kinase PfkB domain-containing protein</fullName>
    </recommendedName>
</protein>
<dbReference type="EMBL" id="JADGJD010002361">
    <property type="protein sequence ID" value="KAJ3033003.1"/>
    <property type="molecule type" value="Genomic_DNA"/>
</dbReference>
<name>A0AAD5S208_9FUNG</name>
<keyword evidence="3" id="KW-1185">Reference proteome</keyword>
<sequence>MTGHEDHESATAPTSNRLPPTTPTFLSVGSLIIDDIVFKDGSLVEAQLGGGGVHALFGARVHLPPPYSRFACFIGKIGSDCPDSVIRKLDDIEVSLELRQVESEQTPRAWNIFRGVEGGAGDEGTRDFKFRTSEESYATKFRILPADLPRPYLHPTPIKYVHFVISPTRLLSWLSSFRALQQALSQTPPTTKPYVVWEPSPASCTPQNWSSFLSACAETDLVSPNHEEIADLIKGSEHEINPSTNHNSISDVIEMIFIIVTNLTQKSIPIPTICIRAGPRGCVIRNIHGKITHLPSYISILPLSSPLSTVVDVTGAGNAFLGG</sequence>
<dbReference type="Gene3D" id="3.40.1190.20">
    <property type="match status" value="1"/>
</dbReference>
<comment type="caution">
    <text evidence="2">The sequence shown here is derived from an EMBL/GenBank/DDBJ whole genome shotgun (WGS) entry which is preliminary data.</text>
</comment>
<accession>A0AAD5S208</accession>
<feature type="region of interest" description="Disordered" evidence="1">
    <location>
        <begin position="1"/>
        <end position="21"/>
    </location>
</feature>
<dbReference type="AlphaFoldDB" id="A0AAD5S208"/>
<dbReference type="SUPFAM" id="SSF53613">
    <property type="entry name" value="Ribokinase-like"/>
    <property type="match status" value="1"/>
</dbReference>
<proteinExistence type="predicted"/>
<dbReference type="PANTHER" id="PTHR47098:SF2">
    <property type="entry name" value="PROTEIN MAK32"/>
    <property type="match status" value="1"/>
</dbReference>
<reference evidence="2" key="1">
    <citation type="submission" date="2020-05" db="EMBL/GenBank/DDBJ databases">
        <title>Phylogenomic resolution of chytrid fungi.</title>
        <authorList>
            <person name="Stajich J.E."/>
            <person name="Amses K."/>
            <person name="Simmons R."/>
            <person name="Seto K."/>
            <person name="Myers J."/>
            <person name="Bonds A."/>
            <person name="Quandt C.A."/>
            <person name="Barry K."/>
            <person name="Liu P."/>
            <person name="Grigoriev I."/>
            <person name="Longcore J.E."/>
            <person name="James T.Y."/>
        </authorList>
    </citation>
    <scope>NUCLEOTIDE SEQUENCE</scope>
    <source>
        <strain evidence="2">JEL0318</strain>
    </source>
</reference>
<feature type="non-terminal residue" evidence="2">
    <location>
        <position position="323"/>
    </location>
</feature>
<dbReference type="Proteomes" id="UP001212841">
    <property type="component" value="Unassembled WGS sequence"/>
</dbReference>